<evidence type="ECO:0000313" key="5">
    <source>
        <dbReference type="EMBL" id="CUQ78946.1"/>
    </source>
</evidence>
<accession>A0A174ZG18</accession>
<dbReference type="SUPFAM" id="SSF54909">
    <property type="entry name" value="Dimeric alpha+beta barrel"/>
    <property type="match status" value="1"/>
</dbReference>
<evidence type="ECO:0000313" key="13">
    <source>
        <dbReference type="Proteomes" id="UP000284794"/>
    </source>
</evidence>
<reference evidence="7 16" key="3">
    <citation type="journal article" date="2019" name="Nat. Med.">
        <title>A library of human gut bacterial isolates paired with longitudinal multiomics data enables mechanistic microbiome research.</title>
        <authorList>
            <person name="Poyet M."/>
            <person name="Groussin M."/>
            <person name="Gibbons S.M."/>
            <person name="Avila-Pacheco J."/>
            <person name="Jiang X."/>
            <person name="Kearney S.M."/>
            <person name="Perrotta A.R."/>
            <person name="Berdy B."/>
            <person name="Zhao S."/>
            <person name="Lieberman T.D."/>
            <person name="Swanson P.K."/>
            <person name="Smith M."/>
            <person name="Roesemann S."/>
            <person name="Alexander J.E."/>
            <person name="Rich S.A."/>
            <person name="Livny J."/>
            <person name="Vlamakis H."/>
            <person name="Clish C."/>
            <person name="Bullock K."/>
            <person name="Deik A."/>
            <person name="Scott J."/>
            <person name="Pierce K.A."/>
            <person name="Xavier R.J."/>
            <person name="Alm E.J."/>
        </authorList>
    </citation>
    <scope>NUCLEOTIDE SEQUENCE [LARGE SCALE GENOMIC DNA]</scope>
    <source>
        <strain evidence="7 16">BIOML-A1</strain>
    </source>
</reference>
<dbReference type="InterPro" id="IPR000485">
    <property type="entry name" value="AsnC-type_HTH_dom"/>
</dbReference>
<evidence type="ECO:0000313" key="12">
    <source>
        <dbReference type="Proteomes" id="UP000095780"/>
    </source>
</evidence>
<dbReference type="OrthoDB" id="66249at2"/>
<feature type="domain" description="HTH asnC-type" evidence="4">
    <location>
        <begin position="1"/>
        <end position="78"/>
    </location>
</feature>
<dbReference type="InterPro" id="IPR019888">
    <property type="entry name" value="Tscrpt_reg_AsnC-like"/>
</dbReference>
<dbReference type="AlphaFoldDB" id="A0A174ZG18"/>
<dbReference type="EMBL" id="CZBV01000003">
    <property type="protein sequence ID" value="CUQ83208.1"/>
    <property type="molecule type" value="Genomic_DNA"/>
</dbReference>
<dbReference type="Proteomes" id="UP000095621">
    <property type="component" value="Unassembled WGS sequence"/>
</dbReference>
<reference evidence="13 14" key="2">
    <citation type="submission" date="2018-08" db="EMBL/GenBank/DDBJ databases">
        <title>A genome reference for cultivated species of the human gut microbiota.</title>
        <authorList>
            <person name="Zou Y."/>
            <person name="Xue W."/>
            <person name="Luo G."/>
        </authorList>
    </citation>
    <scope>NUCLEOTIDE SEQUENCE [LARGE SCALE GENOMIC DNA]</scope>
    <source>
        <strain evidence="10 14">AF36-7BH</strain>
        <strain evidence="9 13">AM32-2AC</strain>
        <strain evidence="8 15">AM37-3BH</strain>
    </source>
</reference>
<dbReference type="InterPro" id="IPR050684">
    <property type="entry name" value="HTH-Siroheme_Decarb"/>
</dbReference>
<dbReference type="Proteomes" id="UP000285201">
    <property type="component" value="Unassembled WGS sequence"/>
</dbReference>
<evidence type="ECO:0000259" key="4">
    <source>
        <dbReference type="PROSITE" id="PS50956"/>
    </source>
</evidence>
<gene>
    <name evidence="6" type="primary">lrp</name>
    <name evidence="10" type="ORF">DW007_06870</name>
    <name evidence="9" type="ORF">DW811_09895</name>
    <name evidence="8" type="ORF">DW858_08380</name>
    <name evidence="5" type="ORF">ERS852490_02598</name>
    <name evidence="6" type="ORF">ERS852492_01134</name>
    <name evidence="7" type="ORF">GKE48_11275</name>
</gene>
<dbReference type="Proteomes" id="UP000481964">
    <property type="component" value="Unassembled WGS sequence"/>
</dbReference>
<dbReference type="GO" id="GO:0043565">
    <property type="term" value="F:sequence-specific DNA binding"/>
    <property type="evidence" value="ECO:0007669"/>
    <property type="project" value="InterPro"/>
</dbReference>
<evidence type="ECO:0000313" key="6">
    <source>
        <dbReference type="EMBL" id="CUQ83208.1"/>
    </source>
</evidence>
<dbReference type="PANTHER" id="PTHR43413">
    <property type="entry name" value="TRANSCRIPTIONAL REGULATOR, ASNC FAMILY"/>
    <property type="match status" value="1"/>
</dbReference>
<dbReference type="InterPro" id="IPR036390">
    <property type="entry name" value="WH_DNA-bd_sf"/>
</dbReference>
<dbReference type="PANTHER" id="PTHR43413:SF7">
    <property type="entry name" value="HTH-TYPE TRANSCRIPTIONAL REGULATOR PTR2"/>
    <property type="match status" value="1"/>
</dbReference>
<dbReference type="SMART" id="SM00344">
    <property type="entry name" value="HTH_ASNC"/>
    <property type="match status" value="1"/>
</dbReference>
<dbReference type="InterPro" id="IPR011008">
    <property type="entry name" value="Dimeric_a/b-barrel"/>
</dbReference>
<dbReference type="Gene3D" id="3.30.70.920">
    <property type="match status" value="1"/>
</dbReference>
<keyword evidence="1" id="KW-0805">Transcription regulation</keyword>
<dbReference type="InterPro" id="IPR036388">
    <property type="entry name" value="WH-like_DNA-bd_sf"/>
</dbReference>
<evidence type="ECO:0000313" key="14">
    <source>
        <dbReference type="Proteomes" id="UP000285201"/>
    </source>
</evidence>
<evidence type="ECO:0000313" key="11">
    <source>
        <dbReference type="Proteomes" id="UP000095621"/>
    </source>
</evidence>
<protein>
    <submittedName>
        <fullName evidence="6">Leucine-responsive regulatory protein</fullName>
    </submittedName>
    <submittedName>
        <fullName evidence="7">Lrp/AsnC family transcriptional regulator</fullName>
    </submittedName>
</protein>
<sequence length="160" mass="18038">MREKILDVLEKNGRIDLKEMAIMLGYSEAEVANEIADMEKEHIICGYNAVINWDKTSEEKVTALIEVKVTPQRGLGFDSIAERLYKYDEVTSVYLMSGGFDFTVIIEGKSMKSVAQFVAAKLAPLDSVLSTSTHFVLKKYKDYGTIIEDEAKDERMLITP</sequence>
<reference evidence="11 12" key="1">
    <citation type="submission" date="2015-09" db="EMBL/GenBank/DDBJ databases">
        <authorList>
            <consortium name="Pathogen Informatics"/>
        </authorList>
    </citation>
    <scope>NUCLEOTIDE SEQUENCE [LARGE SCALE GENOMIC DNA]</scope>
    <source>
        <strain evidence="5 11">2789STDY5834875</strain>
        <strain evidence="6 12">2789STDY5834878</strain>
    </source>
</reference>
<dbReference type="EMBL" id="QSHM01000008">
    <property type="protein sequence ID" value="RHC12991.1"/>
    <property type="molecule type" value="Genomic_DNA"/>
</dbReference>
<dbReference type="InterPro" id="IPR019887">
    <property type="entry name" value="Tscrpt_reg_AsnC/Lrp_C"/>
</dbReference>
<dbReference type="EMBL" id="QSIS01000013">
    <property type="protein sequence ID" value="RHD07495.1"/>
    <property type="molecule type" value="Genomic_DNA"/>
</dbReference>
<dbReference type="EMBL" id="CZBU01000006">
    <property type="protein sequence ID" value="CUQ78946.1"/>
    <property type="molecule type" value="Genomic_DNA"/>
</dbReference>
<keyword evidence="2" id="KW-0238">DNA-binding</keyword>
<evidence type="ECO:0000256" key="1">
    <source>
        <dbReference type="ARBA" id="ARBA00023015"/>
    </source>
</evidence>
<dbReference type="Proteomes" id="UP000285844">
    <property type="component" value="Unassembled WGS sequence"/>
</dbReference>
<keyword evidence="3" id="KW-0804">Transcription</keyword>
<proteinExistence type="predicted"/>
<evidence type="ECO:0000313" key="8">
    <source>
        <dbReference type="EMBL" id="RHC12991.1"/>
    </source>
</evidence>
<evidence type="ECO:0000313" key="16">
    <source>
        <dbReference type="Proteomes" id="UP000481964"/>
    </source>
</evidence>
<dbReference type="EMBL" id="WKRD01000008">
    <property type="protein sequence ID" value="MSC58015.1"/>
    <property type="molecule type" value="Genomic_DNA"/>
</dbReference>
<organism evidence="6 12">
    <name type="scientific">Lachnospira eligens</name>
    <dbReference type="NCBI Taxonomy" id="39485"/>
    <lineage>
        <taxon>Bacteria</taxon>
        <taxon>Bacillati</taxon>
        <taxon>Bacillota</taxon>
        <taxon>Clostridia</taxon>
        <taxon>Lachnospirales</taxon>
        <taxon>Lachnospiraceae</taxon>
        <taxon>Lachnospira</taxon>
    </lineage>
</organism>
<evidence type="ECO:0000313" key="7">
    <source>
        <dbReference type="EMBL" id="MSC58015.1"/>
    </source>
</evidence>
<evidence type="ECO:0000256" key="3">
    <source>
        <dbReference type="ARBA" id="ARBA00023163"/>
    </source>
</evidence>
<name>A0A174ZG18_9FIRM</name>
<dbReference type="Gene3D" id="1.10.10.10">
    <property type="entry name" value="Winged helix-like DNA-binding domain superfamily/Winged helix DNA-binding domain"/>
    <property type="match status" value="1"/>
</dbReference>
<evidence type="ECO:0000313" key="9">
    <source>
        <dbReference type="EMBL" id="RHD07495.1"/>
    </source>
</evidence>
<dbReference type="Pfam" id="PF01037">
    <property type="entry name" value="AsnC_trans_reg"/>
    <property type="match status" value="1"/>
</dbReference>
<evidence type="ECO:0000313" key="15">
    <source>
        <dbReference type="Proteomes" id="UP000285844"/>
    </source>
</evidence>
<evidence type="ECO:0000256" key="2">
    <source>
        <dbReference type="ARBA" id="ARBA00023125"/>
    </source>
</evidence>
<dbReference type="RefSeq" id="WP_022099050.1">
    <property type="nucleotide sequence ID" value="NZ_CABIXW010000003.1"/>
</dbReference>
<dbReference type="SUPFAM" id="SSF46785">
    <property type="entry name" value="Winged helix' DNA-binding domain"/>
    <property type="match status" value="1"/>
</dbReference>
<dbReference type="EMBL" id="QROY01000004">
    <property type="protein sequence ID" value="RHL69251.1"/>
    <property type="molecule type" value="Genomic_DNA"/>
</dbReference>
<dbReference type="Proteomes" id="UP000095780">
    <property type="component" value="Unassembled WGS sequence"/>
</dbReference>
<evidence type="ECO:0000313" key="10">
    <source>
        <dbReference type="EMBL" id="RHL69251.1"/>
    </source>
</evidence>
<dbReference type="Proteomes" id="UP000284794">
    <property type="component" value="Unassembled WGS sequence"/>
</dbReference>
<dbReference type="PROSITE" id="PS50956">
    <property type="entry name" value="HTH_ASNC_2"/>
    <property type="match status" value="1"/>
</dbReference>